<comment type="caution">
    <text evidence="3">The sequence shown here is derived from an EMBL/GenBank/DDBJ whole genome shotgun (WGS) entry which is preliminary data.</text>
</comment>
<protein>
    <recommendedName>
        <fullName evidence="2">Retrotransposon gag domain-containing protein</fullName>
    </recommendedName>
</protein>
<feature type="compositionally biased region" description="Basic and acidic residues" evidence="1">
    <location>
        <begin position="52"/>
        <end position="62"/>
    </location>
</feature>
<dbReference type="PANTHER" id="PTHR33223:SF10">
    <property type="entry name" value="AMINOTRANSFERASE-LIKE PLANT MOBILE DOMAIN-CONTAINING PROTEIN"/>
    <property type="match status" value="1"/>
</dbReference>
<sequence length="527" mass="59802">MSRNLFVGGAEQEQSNTSDDERTSIGYATQPEEQFRVPTGVSRRHSKQNVSRPERPMEAARTTELEERTRVLEMVMGKILSRLIPDDPLIPLLNRGEPPVTAVTTCHSPTLSNVVIPTKPRGSGRLNTEPSSSKHSDELMKKNVELEKQLKDLQRSVDELKCPRRWCLKLPKHSVTSYPQLAMLFSNKFASQREIKRTATELMQVHQREGESLRDYMQRFNKATLDIDNFSDTICLSAPLHGLKPGKEPDIVMPYAYPFVATVHIGNHNVNKVFIDKGTEPRFRMASVSFLVVKMEAAYNAIIGRATLCELKVVISQPHLYMKFPTPQGIWVLKGNQKMARACYQDTFKKVEPAAMPKTPLVTRPNQPGLQAMSISDIDYRLENVEQKAELVKPVEIVALDSDNLEKMVKIGTKLTEKERIELLQFLKANQDVFAWTIDEMPRIPAEFVVHKLIPGYVMPKKGIEVNSDKVVAVQQMEPPKTVKEVQRLTGRLVALHSFIARSAEKCLPFFKALREPNSFQWTSECQ</sequence>
<evidence type="ECO:0000313" key="3">
    <source>
        <dbReference type="EMBL" id="GKV06922.1"/>
    </source>
</evidence>
<evidence type="ECO:0000313" key="4">
    <source>
        <dbReference type="Proteomes" id="UP001054252"/>
    </source>
</evidence>
<organism evidence="3 4">
    <name type="scientific">Rubroshorea leprosula</name>
    <dbReference type="NCBI Taxonomy" id="152421"/>
    <lineage>
        <taxon>Eukaryota</taxon>
        <taxon>Viridiplantae</taxon>
        <taxon>Streptophyta</taxon>
        <taxon>Embryophyta</taxon>
        <taxon>Tracheophyta</taxon>
        <taxon>Spermatophyta</taxon>
        <taxon>Magnoliopsida</taxon>
        <taxon>eudicotyledons</taxon>
        <taxon>Gunneridae</taxon>
        <taxon>Pentapetalae</taxon>
        <taxon>rosids</taxon>
        <taxon>malvids</taxon>
        <taxon>Malvales</taxon>
        <taxon>Dipterocarpaceae</taxon>
        <taxon>Rubroshorea</taxon>
    </lineage>
</organism>
<keyword evidence="4" id="KW-1185">Reference proteome</keyword>
<name>A0AAV5IYJ4_9ROSI</name>
<feature type="region of interest" description="Disordered" evidence="1">
    <location>
        <begin position="113"/>
        <end position="138"/>
    </location>
</feature>
<dbReference type="Pfam" id="PF03732">
    <property type="entry name" value="Retrotrans_gag"/>
    <property type="match status" value="1"/>
</dbReference>
<evidence type="ECO:0000259" key="2">
    <source>
        <dbReference type="Pfam" id="PF03732"/>
    </source>
</evidence>
<dbReference type="AlphaFoldDB" id="A0AAV5IYJ4"/>
<gene>
    <name evidence="3" type="ORF">SLEP1_g18739</name>
</gene>
<dbReference type="SUPFAM" id="SSF56672">
    <property type="entry name" value="DNA/RNA polymerases"/>
    <property type="match status" value="1"/>
</dbReference>
<dbReference type="EMBL" id="BPVZ01000026">
    <property type="protein sequence ID" value="GKV06922.1"/>
    <property type="molecule type" value="Genomic_DNA"/>
</dbReference>
<accession>A0AAV5IYJ4</accession>
<dbReference type="Proteomes" id="UP001054252">
    <property type="component" value="Unassembled WGS sequence"/>
</dbReference>
<dbReference type="InterPro" id="IPR043502">
    <property type="entry name" value="DNA/RNA_pol_sf"/>
</dbReference>
<dbReference type="InterPro" id="IPR043128">
    <property type="entry name" value="Rev_trsase/Diguanyl_cyclase"/>
</dbReference>
<dbReference type="Gene3D" id="3.30.70.270">
    <property type="match status" value="1"/>
</dbReference>
<reference evidence="3 4" key="1">
    <citation type="journal article" date="2021" name="Commun. Biol.">
        <title>The genome of Shorea leprosula (Dipterocarpaceae) highlights the ecological relevance of drought in aseasonal tropical rainforests.</title>
        <authorList>
            <person name="Ng K.K.S."/>
            <person name="Kobayashi M.J."/>
            <person name="Fawcett J.A."/>
            <person name="Hatakeyama M."/>
            <person name="Paape T."/>
            <person name="Ng C.H."/>
            <person name="Ang C.C."/>
            <person name="Tnah L.H."/>
            <person name="Lee C.T."/>
            <person name="Nishiyama T."/>
            <person name="Sese J."/>
            <person name="O'Brien M.J."/>
            <person name="Copetti D."/>
            <person name="Mohd Noor M.I."/>
            <person name="Ong R.C."/>
            <person name="Putra M."/>
            <person name="Sireger I.Z."/>
            <person name="Indrioko S."/>
            <person name="Kosugi Y."/>
            <person name="Izuno A."/>
            <person name="Isagi Y."/>
            <person name="Lee S.L."/>
            <person name="Shimizu K.K."/>
        </authorList>
    </citation>
    <scope>NUCLEOTIDE SEQUENCE [LARGE SCALE GENOMIC DNA]</scope>
    <source>
        <strain evidence="3">214</strain>
    </source>
</reference>
<dbReference type="InterPro" id="IPR005162">
    <property type="entry name" value="Retrotrans_gag_dom"/>
</dbReference>
<evidence type="ECO:0000256" key="1">
    <source>
        <dbReference type="SAM" id="MobiDB-lite"/>
    </source>
</evidence>
<proteinExistence type="predicted"/>
<feature type="domain" description="Retrotransposon gag" evidence="2">
    <location>
        <begin position="164"/>
        <end position="245"/>
    </location>
</feature>
<dbReference type="PANTHER" id="PTHR33223">
    <property type="entry name" value="CCHC-TYPE DOMAIN-CONTAINING PROTEIN"/>
    <property type="match status" value="1"/>
</dbReference>
<feature type="region of interest" description="Disordered" evidence="1">
    <location>
        <begin position="1"/>
        <end position="62"/>
    </location>
</feature>